<feature type="non-terminal residue" evidence="3">
    <location>
        <position position="1"/>
    </location>
</feature>
<dbReference type="Pfam" id="PF14630">
    <property type="entry name" value="ORC5_C"/>
    <property type="match status" value="1"/>
</dbReference>
<evidence type="ECO:0000313" key="3">
    <source>
        <dbReference type="EMBL" id="GMH70133.1"/>
    </source>
</evidence>
<gene>
    <name evidence="3" type="ORF">TL16_g05333</name>
</gene>
<evidence type="ECO:0000256" key="1">
    <source>
        <dbReference type="SAM" id="MobiDB-lite"/>
    </source>
</evidence>
<feature type="domain" description="Origin recognition complex subunit 5 C-terminal" evidence="2">
    <location>
        <begin position="314"/>
        <end position="441"/>
    </location>
</feature>
<organism evidence="3 4">
    <name type="scientific">Triparma laevis f. inornata</name>
    <dbReference type="NCBI Taxonomy" id="1714386"/>
    <lineage>
        <taxon>Eukaryota</taxon>
        <taxon>Sar</taxon>
        <taxon>Stramenopiles</taxon>
        <taxon>Ochrophyta</taxon>
        <taxon>Bolidophyceae</taxon>
        <taxon>Parmales</taxon>
        <taxon>Triparmaceae</taxon>
        <taxon>Triparma</taxon>
    </lineage>
</organism>
<dbReference type="GO" id="GO:0005664">
    <property type="term" value="C:nuclear origin of replication recognition complex"/>
    <property type="evidence" value="ECO:0007669"/>
    <property type="project" value="TreeGrafter"/>
</dbReference>
<feature type="region of interest" description="Disordered" evidence="1">
    <location>
        <begin position="287"/>
        <end position="310"/>
    </location>
</feature>
<dbReference type="GO" id="GO:0003688">
    <property type="term" value="F:DNA replication origin binding"/>
    <property type="evidence" value="ECO:0007669"/>
    <property type="project" value="TreeGrafter"/>
</dbReference>
<dbReference type="GO" id="GO:0006270">
    <property type="term" value="P:DNA replication initiation"/>
    <property type="evidence" value="ECO:0007669"/>
    <property type="project" value="TreeGrafter"/>
</dbReference>
<dbReference type="InterPro" id="IPR020796">
    <property type="entry name" value="ORC5"/>
</dbReference>
<evidence type="ECO:0000313" key="4">
    <source>
        <dbReference type="Proteomes" id="UP001162640"/>
    </source>
</evidence>
<dbReference type="PANTHER" id="PTHR12705:SF0">
    <property type="entry name" value="ORIGIN RECOGNITION COMPLEX SUBUNIT 5"/>
    <property type="match status" value="1"/>
</dbReference>
<protein>
    <recommendedName>
        <fullName evidence="2">Origin recognition complex subunit 5 C-terminal domain-containing protein</fullName>
    </recommendedName>
</protein>
<feature type="non-terminal residue" evidence="3">
    <location>
        <position position="442"/>
    </location>
</feature>
<reference evidence="4" key="1">
    <citation type="journal article" date="2023" name="Commun. Biol.">
        <title>Genome analysis of Parmales, the sister group of diatoms, reveals the evolutionary specialization of diatoms from phago-mixotrophs to photoautotrophs.</title>
        <authorList>
            <person name="Ban H."/>
            <person name="Sato S."/>
            <person name="Yoshikawa S."/>
            <person name="Yamada K."/>
            <person name="Nakamura Y."/>
            <person name="Ichinomiya M."/>
            <person name="Sato N."/>
            <person name="Blanc-Mathieu R."/>
            <person name="Endo H."/>
            <person name="Kuwata A."/>
            <person name="Ogata H."/>
        </authorList>
    </citation>
    <scope>NUCLEOTIDE SEQUENCE [LARGE SCALE GENOMIC DNA]</scope>
</reference>
<accession>A0A9W7AJ71</accession>
<feature type="compositionally biased region" description="Polar residues" evidence="1">
    <location>
        <begin position="356"/>
        <end position="365"/>
    </location>
</feature>
<comment type="caution">
    <text evidence="3">The sequence shown here is derived from an EMBL/GenBank/DDBJ whole genome shotgun (WGS) entry which is preliminary data.</text>
</comment>
<dbReference type="EMBL" id="BLQM01000154">
    <property type="protein sequence ID" value="GMH70133.1"/>
    <property type="molecule type" value="Genomic_DNA"/>
</dbReference>
<evidence type="ECO:0000259" key="2">
    <source>
        <dbReference type="Pfam" id="PF14630"/>
    </source>
</evidence>
<name>A0A9W7AJ71_9STRA</name>
<feature type="region of interest" description="Disordered" evidence="1">
    <location>
        <begin position="344"/>
        <end position="365"/>
    </location>
</feature>
<dbReference type="AlphaFoldDB" id="A0A9W7AJ71"/>
<dbReference type="Proteomes" id="UP001162640">
    <property type="component" value="Unassembled WGS sequence"/>
</dbReference>
<dbReference type="InterPro" id="IPR047088">
    <property type="entry name" value="ORC5_C"/>
</dbReference>
<feature type="compositionally biased region" description="Acidic residues" evidence="1">
    <location>
        <begin position="301"/>
        <end position="310"/>
    </location>
</feature>
<feature type="region of interest" description="Disordered" evidence="1">
    <location>
        <begin position="36"/>
        <end position="55"/>
    </location>
</feature>
<proteinExistence type="predicted"/>
<dbReference type="PANTHER" id="PTHR12705">
    <property type="entry name" value="ORIGIN RECOGNITION COMPLEX SUBUNIT 5"/>
    <property type="match status" value="1"/>
</dbReference>
<sequence>LLVTILEATNTNSPLPTTVIGNDLLATLCNSWTGQSLDPQTTHDSDSEADSSEDEHILDEIERAKRRSLSGPNKSSFNNVKVSTFRGSNAVTSFHSIISQPSSSSSRVIVIDHWEKDPMVALAAVCCQDAGVPFVLISNDALVLEGQIGKNMGALSSKITFLTVNFPQYTTQQLQQIMLSPSVLSRCTQTQTQNSPLPKPLILRTYNLMIPVLMDTINNNTRELNEIIRLATLLFPVYSSPLGESIIISDVSKLTDGNLGRKLYGYVKDSLRSLIRDCLFRPENTVKTTATSNKRSSNSDSDSDSDSEDESLSLPKLQKYLLISSHLCSSTKCSTDAFVYTSASAPRPKKQKKSNEQNASHLSTSNNSIPLERILSVFTSIYPGEKNLGNVGVFEGVAHLCRLGYLEEKVGGERVRYWVKVGREVVEGIGRSEGFDVGEYLD</sequence>